<feature type="region of interest" description="Disordered" evidence="1">
    <location>
        <begin position="1"/>
        <end position="95"/>
    </location>
</feature>
<evidence type="ECO:0000256" key="1">
    <source>
        <dbReference type="SAM" id="MobiDB-lite"/>
    </source>
</evidence>
<keyword evidence="2" id="KW-0812">Transmembrane</keyword>
<reference evidence="3 4" key="1">
    <citation type="submission" date="2023-09" db="EMBL/GenBank/DDBJ databases">
        <title>Description of three actinobacteria isolated from air of manufacturing shop in a pharmaceutical factory.</title>
        <authorList>
            <person name="Zhang D.-F."/>
        </authorList>
    </citation>
    <scope>NUCLEOTIDE SEQUENCE [LARGE SCALE GENOMIC DNA]</scope>
    <source>
        <strain evidence="3 4">LY-0111</strain>
    </source>
</reference>
<feature type="compositionally biased region" description="Low complexity" evidence="1">
    <location>
        <begin position="32"/>
        <end position="61"/>
    </location>
</feature>
<proteinExistence type="predicted"/>
<organism evidence="3 4">
    <name type="scientific">Nesterenkonia aerolata</name>
    <dbReference type="NCBI Taxonomy" id="3074079"/>
    <lineage>
        <taxon>Bacteria</taxon>
        <taxon>Bacillati</taxon>
        <taxon>Actinomycetota</taxon>
        <taxon>Actinomycetes</taxon>
        <taxon>Micrococcales</taxon>
        <taxon>Micrococcaceae</taxon>
        <taxon>Nesterenkonia</taxon>
    </lineage>
</organism>
<evidence type="ECO:0000313" key="3">
    <source>
        <dbReference type="EMBL" id="MDR8020461.1"/>
    </source>
</evidence>
<evidence type="ECO:0000313" key="4">
    <source>
        <dbReference type="Proteomes" id="UP001251870"/>
    </source>
</evidence>
<keyword evidence="2" id="KW-1133">Transmembrane helix</keyword>
<feature type="compositionally biased region" description="Basic and acidic residues" evidence="1">
    <location>
        <begin position="1"/>
        <end position="27"/>
    </location>
</feature>
<feature type="transmembrane region" description="Helical" evidence="2">
    <location>
        <begin position="160"/>
        <end position="181"/>
    </location>
</feature>
<dbReference type="Proteomes" id="UP001251870">
    <property type="component" value="Unassembled WGS sequence"/>
</dbReference>
<sequence length="183" mass="19701">MSEHAQRDVPAEKLSRRELRRRREAEHQALVAEGDGADAIGEAVSAEDAPAQAASAEEASSGDVPEYTEDLRSLQEEIAASSTDDPTYVDPELLRRQEEMAARALRENRARRDLLPEAEAVATGDEETSVPPVEATGAHGLDLQSAADESSRSAARRSQLIGLLIVVILILLVAVGVVLFIPR</sequence>
<gene>
    <name evidence="3" type="ORF">RIL96_12945</name>
</gene>
<evidence type="ECO:0000256" key="2">
    <source>
        <dbReference type="SAM" id="Phobius"/>
    </source>
</evidence>
<dbReference type="RefSeq" id="WP_310549438.1">
    <property type="nucleotide sequence ID" value="NZ_JAVKGR010000032.1"/>
</dbReference>
<protein>
    <submittedName>
        <fullName evidence="3">Uncharacterized protein</fullName>
    </submittedName>
</protein>
<keyword evidence="2" id="KW-0472">Membrane</keyword>
<feature type="region of interest" description="Disordered" evidence="1">
    <location>
        <begin position="115"/>
        <end position="145"/>
    </location>
</feature>
<comment type="caution">
    <text evidence="3">The sequence shown here is derived from an EMBL/GenBank/DDBJ whole genome shotgun (WGS) entry which is preliminary data.</text>
</comment>
<name>A0ABU2DVB6_9MICC</name>
<dbReference type="EMBL" id="JAVKGR010000032">
    <property type="protein sequence ID" value="MDR8020461.1"/>
    <property type="molecule type" value="Genomic_DNA"/>
</dbReference>
<keyword evidence="4" id="KW-1185">Reference proteome</keyword>
<accession>A0ABU2DVB6</accession>